<geneLocation type="plasmid" evidence="1 2">
    <name>RPME01</name>
</geneLocation>
<dbReference type="EMBL" id="CP000556">
    <property type="protein sequence ID" value="ABM97087.1"/>
    <property type="molecule type" value="Genomic_DNA"/>
</dbReference>
<gene>
    <name evidence="1" type="ordered locus">Mpe_B0312</name>
</gene>
<protein>
    <submittedName>
        <fullName evidence="1">Uncharacterized protein</fullName>
    </submittedName>
</protein>
<dbReference type="HOGENOM" id="CLU_2396324_0_0_4"/>
<name>A2SNE8_METPP</name>
<proteinExistence type="predicted"/>
<sequence length="93" mass="10376">MAIGYDNEAGCCVRNPDLDAGHWYLDEDGALYIVPDNGEIEGPDSPMIDQLNAAYRRMNFAEICQETLATELGLTVAYPWQHRFDPTAGYFTA</sequence>
<keyword evidence="2" id="KW-1185">Reference proteome</keyword>
<reference evidence="1 2" key="1">
    <citation type="journal article" date="2007" name="J. Bacteriol.">
        <title>Whole-genome analysis of the methyl tert-butyl ether-degrading beta-proteobacterium Methylibium petroleiphilum PM1.</title>
        <authorList>
            <person name="Kane S.R."/>
            <person name="Chakicherla A.Y."/>
            <person name="Chain P.S.G."/>
            <person name="Schmidt R."/>
            <person name="Shin M.W."/>
            <person name="Legler T.C."/>
            <person name="Scow K.M."/>
            <person name="Larimer F.W."/>
            <person name="Lucas S.M."/>
            <person name="Richardson P.M."/>
            <person name="Hristova K.R."/>
        </authorList>
    </citation>
    <scope>NUCLEOTIDE SEQUENCE [LARGE SCALE GENOMIC DNA]</scope>
    <source>
        <strain evidence="2">ATCC BAA-1232 / LMG 22953 / PM1</strain>
        <plasmid evidence="1 2">RPME01</plasmid>
    </source>
</reference>
<keyword evidence="1" id="KW-0614">Plasmid</keyword>
<accession>A2SNE8</accession>
<evidence type="ECO:0000313" key="1">
    <source>
        <dbReference type="EMBL" id="ABM97087.1"/>
    </source>
</evidence>
<dbReference type="KEGG" id="mpt:Mpe_B0312"/>
<evidence type="ECO:0000313" key="2">
    <source>
        <dbReference type="Proteomes" id="UP000000366"/>
    </source>
</evidence>
<dbReference type="RefSeq" id="WP_011831675.1">
    <property type="nucleotide sequence ID" value="NC_008826.1"/>
</dbReference>
<organism evidence="1 2">
    <name type="scientific">Methylibium petroleiphilum (strain ATCC BAA-1232 / LMG 22953 / PM1)</name>
    <dbReference type="NCBI Taxonomy" id="420662"/>
    <lineage>
        <taxon>Bacteria</taxon>
        <taxon>Pseudomonadati</taxon>
        <taxon>Pseudomonadota</taxon>
        <taxon>Betaproteobacteria</taxon>
        <taxon>Burkholderiales</taxon>
        <taxon>Sphaerotilaceae</taxon>
        <taxon>Methylibium</taxon>
    </lineage>
</organism>
<dbReference type="AlphaFoldDB" id="A2SNE8"/>
<dbReference type="Proteomes" id="UP000000366">
    <property type="component" value="Plasmid RPME01"/>
</dbReference>